<organism evidence="1 2">
    <name type="scientific">Microbacterium hominis</name>
    <dbReference type="NCBI Taxonomy" id="162426"/>
    <lineage>
        <taxon>Bacteria</taxon>
        <taxon>Bacillati</taxon>
        <taxon>Actinomycetota</taxon>
        <taxon>Actinomycetes</taxon>
        <taxon>Micrococcales</taxon>
        <taxon>Microbacteriaceae</taxon>
        <taxon>Microbacterium</taxon>
    </lineage>
</organism>
<dbReference type="RefSeq" id="WP_101306807.1">
    <property type="nucleotide sequence ID" value="NZ_CP025299.1"/>
</dbReference>
<dbReference type="Proteomes" id="UP000233276">
    <property type="component" value="Chromosome"/>
</dbReference>
<dbReference type="InterPro" id="IPR045931">
    <property type="entry name" value="DUF6350"/>
</dbReference>
<dbReference type="Pfam" id="PF19877">
    <property type="entry name" value="DUF6350"/>
    <property type="match status" value="1"/>
</dbReference>
<reference evidence="1 2" key="1">
    <citation type="submission" date="2017-12" db="EMBL/GenBank/DDBJ databases">
        <title>Isolation and characterization of estrogens degradatiion strain Microbacterium hominis SJTG1.</title>
        <authorList>
            <person name="Xiong W."/>
            <person name="Yin C."/>
            <person name="Zheng D."/>
            <person name="Liang R."/>
        </authorList>
    </citation>
    <scope>NUCLEOTIDE SEQUENCE [LARGE SCALE GENOMIC DNA]</scope>
    <source>
        <strain evidence="1 2">SJTG1</strain>
    </source>
</reference>
<proteinExistence type="predicted"/>
<dbReference type="AlphaFoldDB" id="A0A2K9DQ99"/>
<evidence type="ECO:0000313" key="1">
    <source>
        <dbReference type="EMBL" id="AUG30568.1"/>
    </source>
</evidence>
<dbReference type="EMBL" id="CP025299">
    <property type="protein sequence ID" value="AUG30568.1"/>
    <property type="molecule type" value="Genomic_DNA"/>
</dbReference>
<protein>
    <submittedName>
        <fullName evidence="1">Uncharacterized protein</fullName>
    </submittedName>
</protein>
<sequence>MNRLLVLLLSAVDALIAAAVGVAVVLAPLTVFWVVGLGGTADWGALWPAAVRIWQLGHFVPLHVVLGDEYLVAAGIPAQAATFVVSLAPLALATFTAVFAARSGIRAARSGSWPVGVAAGSGVTLLLAAALWATSRTPVAAVYGWQALLLPTLVFAVPALLGALVEAWRGGDDGLVDAVRDRIDGADPRRGHPWVAAVAASARGTGIAVTGLVAVGALLVAVAAIARGGQVVSLFEAAHVDAVGGGVLALGQLAYLPTLIVWGAAFAAGPGFAVGAGTAVSPAGTTLGVVPGLPVLGLVPEGSTPWLFALVLLVVGIGFVAGAAARARLAADGVAASGSDSAPVRLAVLVAVVVLAAAAAALLAACASGAIGPGRLDEVGPAAGPFAFTVGVEVAVGAAIALFSPARSREAAVAPVD</sequence>
<gene>
    <name evidence="1" type="ORF">CXR34_14590</name>
</gene>
<name>A0A2K9DQ99_9MICO</name>
<accession>A0A2K9DQ99</accession>
<dbReference type="KEGG" id="mhos:CXR34_14590"/>
<evidence type="ECO:0000313" key="2">
    <source>
        <dbReference type="Proteomes" id="UP000233276"/>
    </source>
</evidence>